<comment type="caution">
    <text evidence="2">The sequence shown here is derived from an EMBL/GenBank/DDBJ whole genome shotgun (WGS) entry which is preliminary data.</text>
</comment>
<feature type="compositionally biased region" description="Basic and acidic residues" evidence="1">
    <location>
        <begin position="24"/>
        <end position="37"/>
    </location>
</feature>
<sequence>MNRDARLRRQARLKLLEGLQAEVEHGAERTRVDHRDPGGSAGPNGDDHVIKLRVAALFELFECLLEGHRRQLANQKTANERQVFAINSSRSWEELSVS</sequence>
<proteinExistence type="predicted"/>
<reference evidence="2 3" key="1">
    <citation type="submission" date="2019-03" db="EMBL/GenBank/DDBJ databases">
        <title>First draft genome of Liparis tanakae, snailfish: a comprehensive survey of snailfish specific genes.</title>
        <authorList>
            <person name="Kim W."/>
            <person name="Song I."/>
            <person name="Jeong J.-H."/>
            <person name="Kim D."/>
            <person name="Kim S."/>
            <person name="Ryu S."/>
            <person name="Song J.Y."/>
            <person name="Lee S.K."/>
        </authorList>
    </citation>
    <scope>NUCLEOTIDE SEQUENCE [LARGE SCALE GENOMIC DNA]</scope>
    <source>
        <tissue evidence="2">Muscle</tissue>
    </source>
</reference>
<evidence type="ECO:0000256" key="1">
    <source>
        <dbReference type="SAM" id="MobiDB-lite"/>
    </source>
</evidence>
<keyword evidence="3" id="KW-1185">Reference proteome</keyword>
<dbReference type="AlphaFoldDB" id="A0A4Z2HCI4"/>
<accession>A0A4Z2HCI4</accession>
<dbReference type="EMBL" id="SRLO01000287">
    <property type="protein sequence ID" value="TNN62723.1"/>
    <property type="molecule type" value="Genomic_DNA"/>
</dbReference>
<gene>
    <name evidence="2" type="ORF">EYF80_027065</name>
</gene>
<organism evidence="2 3">
    <name type="scientific">Liparis tanakae</name>
    <name type="common">Tanaka's snailfish</name>
    <dbReference type="NCBI Taxonomy" id="230148"/>
    <lineage>
        <taxon>Eukaryota</taxon>
        <taxon>Metazoa</taxon>
        <taxon>Chordata</taxon>
        <taxon>Craniata</taxon>
        <taxon>Vertebrata</taxon>
        <taxon>Euteleostomi</taxon>
        <taxon>Actinopterygii</taxon>
        <taxon>Neopterygii</taxon>
        <taxon>Teleostei</taxon>
        <taxon>Neoteleostei</taxon>
        <taxon>Acanthomorphata</taxon>
        <taxon>Eupercaria</taxon>
        <taxon>Perciformes</taxon>
        <taxon>Cottioidei</taxon>
        <taxon>Cottales</taxon>
        <taxon>Liparidae</taxon>
        <taxon>Liparis</taxon>
    </lineage>
</organism>
<protein>
    <submittedName>
        <fullName evidence="2">Uncharacterized protein</fullName>
    </submittedName>
</protein>
<evidence type="ECO:0000313" key="3">
    <source>
        <dbReference type="Proteomes" id="UP000314294"/>
    </source>
</evidence>
<evidence type="ECO:0000313" key="2">
    <source>
        <dbReference type="EMBL" id="TNN62723.1"/>
    </source>
</evidence>
<feature type="region of interest" description="Disordered" evidence="1">
    <location>
        <begin position="24"/>
        <end position="46"/>
    </location>
</feature>
<name>A0A4Z2HCI4_9TELE</name>
<dbReference type="Proteomes" id="UP000314294">
    <property type="component" value="Unassembled WGS sequence"/>
</dbReference>